<accession>A0A127KBB7</accession>
<dbReference type="KEGG" id="thu:AC731_018350"/>
<protein>
    <recommendedName>
        <fullName evidence="6">SURF1-like protein</fullName>
    </recommendedName>
</protein>
<keyword evidence="5 6" id="KW-0472">Membrane</keyword>
<evidence type="ECO:0000256" key="4">
    <source>
        <dbReference type="ARBA" id="ARBA00022989"/>
    </source>
</evidence>
<name>A0A127KBB7_9RHOO</name>
<evidence type="ECO:0000256" key="3">
    <source>
        <dbReference type="ARBA" id="ARBA00022692"/>
    </source>
</evidence>
<organism evidence="7 8">
    <name type="scientific">Thauera humireducens</name>
    <dbReference type="NCBI Taxonomy" id="1134435"/>
    <lineage>
        <taxon>Bacteria</taxon>
        <taxon>Pseudomonadati</taxon>
        <taxon>Pseudomonadota</taxon>
        <taxon>Betaproteobacteria</taxon>
        <taxon>Rhodocyclales</taxon>
        <taxon>Zoogloeaceae</taxon>
        <taxon>Thauera</taxon>
    </lineage>
</organism>
<gene>
    <name evidence="7" type="ORF">AC731_018350</name>
</gene>
<dbReference type="PROSITE" id="PS50895">
    <property type="entry name" value="SURF1"/>
    <property type="match status" value="1"/>
</dbReference>
<evidence type="ECO:0000256" key="2">
    <source>
        <dbReference type="ARBA" id="ARBA00007165"/>
    </source>
</evidence>
<keyword evidence="6" id="KW-1003">Cell membrane</keyword>
<comment type="subcellular location">
    <subcellularLocation>
        <location evidence="6">Cell membrane</location>
        <topology evidence="6">Multi-pass membrane protein</topology>
    </subcellularLocation>
    <subcellularLocation>
        <location evidence="1">Membrane</location>
    </subcellularLocation>
</comment>
<keyword evidence="4 6" id="KW-1133">Transmembrane helix</keyword>
<dbReference type="CDD" id="cd06662">
    <property type="entry name" value="SURF1"/>
    <property type="match status" value="1"/>
</dbReference>
<dbReference type="PANTHER" id="PTHR23427">
    <property type="entry name" value="SURFEIT LOCUS PROTEIN"/>
    <property type="match status" value="1"/>
</dbReference>
<comment type="caution">
    <text evidence="6">Lacks conserved residue(s) required for the propagation of feature annotation.</text>
</comment>
<evidence type="ECO:0000313" key="8">
    <source>
        <dbReference type="Proteomes" id="UP000036902"/>
    </source>
</evidence>
<dbReference type="Pfam" id="PF02104">
    <property type="entry name" value="SURF1"/>
    <property type="match status" value="1"/>
</dbReference>
<sequence>MSGRATGRLRMLLPLLAGVLVVALTVSLGNWQLRRAQEKTALQALLDDATARPAVRATTTAPLAAGTDGAGLRPGQRLLLEGEWLPAATILLDNRTHAGQAGYHVLTPLKLADGSGVVVVNRGWIAVGPDRRAVPDVSVARGPVRLEGRLHRPEASPFTLARANQSSGDKVVQVLDLAQWAAASGLGLARCPVTAAADGVGSAMTEGATTEGASTTALPAQGAAAASPCVAPWIVLQTTVVNDGLVRDWPLPSAGIERHRGYAFQWYALAALAAVLTLAYVWHLVSRRDHEQRNPRFAGH</sequence>
<dbReference type="PANTHER" id="PTHR23427:SF2">
    <property type="entry name" value="SURFEIT LOCUS PROTEIN 1"/>
    <property type="match status" value="1"/>
</dbReference>
<dbReference type="InterPro" id="IPR002994">
    <property type="entry name" value="Surf1/Shy1"/>
</dbReference>
<evidence type="ECO:0000256" key="1">
    <source>
        <dbReference type="ARBA" id="ARBA00004370"/>
    </source>
</evidence>
<dbReference type="InterPro" id="IPR045214">
    <property type="entry name" value="Surf1/Surf4"/>
</dbReference>
<dbReference type="Proteomes" id="UP000036902">
    <property type="component" value="Chromosome"/>
</dbReference>
<comment type="similarity">
    <text evidence="2 6">Belongs to the SURF1 family.</text>
</comment>
<keyword evidence="8" id="KW-1185">Reference proteome</keyword>
<feature type="transmembrane region" description="Helical" evidence="6">
    <location>
        <begin position="266"/>
        <end position="285"/>
    </location>
</feature>
<keyword evidence="3 6" id="KW-0812">Transmembrane</keyword>
<reference evidence="8" key="1">
    <citation type="submission" date="2016-03" db="EMBL/GenBank/DDBJ databases">
        <authorList>
            <person name="Ma C."/>
            <person name="Zhou S."/>
            <person name="Yang G."/>
        </authorList>
    </citation>
    <scope>NUCLEOTIDE SEQUENCE [LARGE SCALE GENOMIC DNA]</scope>
    <source>
        <strain evidence="8">SgZ-1</strain>
    </source>
</reference>
<evidence type="ECO:0000256" key="5">
    <source>
        <dbReference type="ARBA" id="ARBA00023136"/>
    </source>
</evidence>
<dbReference type="STRING" id="1134435.AC731_018350"/>
<dbReference type="GO" id="GO:0005886">
    <property type="term" value="C:plasma membrane"/>
    <property type="evidence" value="ECO:0007669"/>
    <property type="project" value="UniProtKB-SubCell"/>
</dbReference>
<evidence type="ECO:0000256" key="6">
    <source>
        <dbReference type="RuleBase" id="RU363076"/>
    </source>
</evidence>
<dbReference type="AlphaFoldDB" id="A0A127KBB7"/>
<dbReference type="EMBL" id="CP014646">
    <property type="protein sequence ID" value="AMO39211.1"/>
    <property type="molecule type" value="Genomic_DNA"/>
</dbReference>
<dbReference type="RefSeq" id="WP_048710357.1">
    <property type="nucleotide sequence ID" value="NZ_CP014646.1"/>
</dbReference>
<proteinExistence type="inferred from homology"/>
<evidence type="ECO:0000313" key="7">
    <source>
        <dbReference type="EMBL" id="AMO39211.1"/>
    </source>
</evidence>